<reference evidence="3" key="1">
    <citation type="submission" date="2022-11" db="UniProtKB">
        <authorList>
            <consortium name="WormBaseParasite"/>
        </authorList>
    </citation>
    <scope>IDENTIFICATION</scope>
</reference>
<sequence length="150" mass="17089">MSTHSALYECRRIRNNQWYFPVSSKPHFTNISLVFHKAFKALLKQSKGRIISVTSVAGRVSLPYTGPYSVGKFASEAYMDCIRWVFHALMEGHLDNRKSKKRCLFFRANFAYPSSLLCRILSVSLASPSLLDISTGVGEVMLPGRKFEYR</sequence>
<proteinExistence type="predicted"/>
<dbReference type="SUPFAM" id="SSF51735">
    <property type="entry name" value="NAD(P)-binding Rossmann-fold domains"/>
    <property type="match status" value="1"/>
</dbReference>
<dbReference type="InterPro" id="IPR002347">
    <property type="entry name" value="SDR_fam"/>
</dbReference>
<dbReference type="PROSITE" id="PS00061">
    <property type="entry name" value="ADH_SHORT"/>
    <property type="match status" value="1"/>
</dbReference>
<dbReference type="AlphaFoldDB" id="A0A914RGM4"/>
<dbReference type="PANTHER" id="PTHR43313:SF1">
    <property type="entry name" value="3BETA-HYDROXYSTEROID DEHYDROGENASE DHS-16"/>
    <property type="match status" value="1"/>
</dbReference>
<evidence type="ECO:0000256" key="1">
    <source>
        <dbReference type="ARBA" id="ARBA00023002"/>
    </source>
</evidence>
<dbReference type="WBParaSite" id="PEQ_0000572101-mRNA-1">
    <property type="protein sequence ID" value="PEQ_0000572101-mRNA-1"/>
    <property type="gene ID" value="PEQ_0000572101"/>
</dbReference>
<dbReference type="GO" id="GO:0008202">
    <property type="term" value="P:steroid metabolic process"/>
    <property type="evidence" value="ECO:0007669"/>
    <property type="project" value="TreeGrafter"/>
</dbReference>
<dbReference type="Pfam" id="PF00106">
    <property type="entry name" value="adh_short"/>
    <property type="match status" value="1"/>
</dbReference>
<dbReference type="Gene3D" id="3.40.50.720">
    <property type="entry name" value="NAD(P)-binding Rossmann-like Domain"/>
    <property type="match status" value="1"/>
</dbReference>
<protein>
    <submittedName>
        <fullName evidence="3">Uncharacterized protein</fullName>
    </submittedName>
</protein>
<name>A0A914RGM4_PAREQ</name>
<dbReference type="GO" id="GO:0016491">
    <property type="term" value="F:oxidoreductase activity"/>
    <property type="evidence" value="ECO:0007669"/>
    <property type="project" value="UniProtKB-KW"/>
</dbReference>
<keyword evidence="2" id="KW-1185">Reference proteome</keyword>
<accession>A0A914RGM4</accession>
<dbReference type="InterPro" id="IPR020904">
    <property type="entry name" value="Sc_DH/Rdtase_CS"/>
</dbReference>
<organism evidence="2 3">
    <name type="scientific">Parascaris equorum</name>
    <name type="common">Equine roundworm</name>
    <dbReference type="NCBI Taxonomy" id="6256"/>
    <lineage>
        <taxon>Eukaryota</taxon>
        <taxon>Metazoa</taxon>
        <taxon>Ecdysozoa</taxon>
        <taxon>Nematoda</taxon>
        <taxon>Chromadorea</taxon>
        <taxon>Rhabditida</taxon>
        <taxon>Spirurina</taxon>
        <taxon>Ascaridomorpha</taxon>
        <taxon>Ascaridoidea</taxon>
        <taxon>Ascarididae</taxon>
        <taxon>Parascaris</taxon>
    </lineage>
</organism>
<keyword evidence="1" id="KW-0560">Oxidoreductase</keyword>
<evidence type="ECO:0000313" key="3">
    <source>
        <dbReference type="WBParaSite" id="PEQ_0000572101-mRNA-1"/>
    </source>
</evidence>
<evidence type="ECO:0000313" key="2">
    <source>
        <dbReference type="Proteomes" id="UP000887564"/>
    </source>
</evidence>
<dbReference type="PANTHER" id="PTHR43313">
    <property type="entry name" value="SHORT-CHAIN DEHYDROGENASE/REDUCTASE FAMILY 9C"/>
    <property type="match status" value="1"/>
</dbReference>
<dbReference type="InterPro" id="IPR036291">
    <property type="entry name" value="NAD(P)-bd_dom_sf"/>
</dbReference>
<dbReference type="Proteomes" id="UP000887564">
    <property type="component" value="Unplaced"/>
</dbReference>